<accession>A0A011LY08</accession>
<dbReference type="PATRIC" id="fig|1450449.3.peg.1631"/>
<evidence type="ECO:0000256" key="3">
    <source>
        <dbReference type="ARBA" id="ARBA00022679"/>
    </source>
</evidence>
<dbReference type="SUPFAM" id="SSF48019">
    <property type="entry name" value="post-AAA+ oligomerization domain-like"/>
    <property type="match status" value="1"/>
</dbReference>
<comment type="caution">
    <text evidence="12">The sequence shown here is derived from an EMBL/GenBank/DDBJ whole genome shotgun (WGS) entry which is preliminary data.</text>
</comment>
<comment type="similarity">
    <text evidence="7">Belongs to the DNA polymerase HolA subunit family.</text>
</comment>
<keyword evidence="5" id="KW-0235">DNA replication</keyword>
<dbReference type="AlphaFoldDB" id="A0A011LY08"/>
<dbReference type="NCBIfam" id="TIGR01128">
    <property type="entry name" value="holA"/>
    <property type="match status" value="1"/>
</dbReference>
<evidence type="ECO:0000259" key="11">
    <source>
        <dbReference type="Pfam" id="PF14840"/>
    </source>
</evidence>
<dbReference type="Gene3D" id="1.10.8.60">
    <property type="match status" value="1"/>
</dbReference>
<reference evidence="12 13" key="1">
    <citation type="journal article" date="2014" name="Genome Announc.">
        <title>Genome Sequence of a Presumptive Mannheimia haemolytica Strain with an A1/A6-Cross-Reactive Serotype from a White-Tailed Deer (Odocoileus virginianus).</title>
        <authorList>
            <person name="Lawrence P.K."/>
            <person name="Bey R.F."/>
            <person name="Wiener B."/>
            <person name="Kittichotirat W."/>
            <person name="Bumgarner R.E."/>
        </authorList>
    </citation>
    <scope>NUCLEOTIDE SEQUENCE [LARGE SCALE GENOMIC DNA]</scope>
    <source>
        <strain evidence="12 13">PKL10</strain>
    </source>
</reference>
<keyword evidence="6" id="KW-0239">DNA-directed DNA polymerase</keyword>
<organism evidence="12 13">
    <name type="scientific">Mannheimia granulomatis</name>
    <dbReference type="NCBI Taxonomy" id="85402"/>
    <lineage>
        <taxon>Bacteria</taxon>
        <taxon>Pseudomonadati</taxon>
        <taxon>Pseudomonadota</taxon>
        <taxon>Gammaproteobacteria</taxon>
        <taxon>Pasteurellales</taxon>
        <taxon>Pasteurellaceae</taxon>
        <taxon>Mannheimia</taxon>
    </lineage>
</organism>
<dbReference type="InterPro" id="IPR005790">
    <property type="entry name" value="DNA_polIII_delta"/>
</dbReference>
<evidence type="ECO:0000256" key="4">
    <source>
        <dbReference type="ARBA" id="ARBA00022695"/>
    </source>
</evidence>
<dbReference type="GO" id="GO:0003677">
    <property type="term" value="F:DNA binding"/>
    <property type="evidence" value="ECO:0007669"/>
    <property type="project" value="InterPro"/>
</dbReference>
<dbReference type="Gene3D" id="1.20.272.10">
    <property type="match status" value="1"/>
</dbReference>
<dbReference type="GO" id="GO:0006261">
    <property type="term" value="P:DNA-templated DNA replication"/>
    <property type="evidence" value="ECO:0007669"/>
    <property type="project" value="TreeGrafter"/>
</dbReference>
<keyword evidence="3" id="KW-0808">Transferase</keyword>
<dbReference type="PANTHER" id="PTHR34388">
    <property type="entry name" value="DNA POLYMERASE III SUBUNIT DELTA"/>
    <property type="match status" value="1"/>
</dbReference>
<evidence type="ECO:0000313" key="12">
    <source>
        <dbReference type="EMBL" id="EXI62083.1"/>
    </source>
</evidence>
<comment type="catalytic activity">
    <reaction evidence="8">
        <text>DNA(n) + a 2'-deoxyribonucleoside 5'-triphosphate = DNA(n+1) + diphosphate</text>
        <dbReference type="Rhea" id="RHEA:22508"/>
        <dbReference type="Rhea" id="RHEA-COMP:17339"/>
        <dbReference type="Rhea" id="RHEA-COMP:17340"/>
        <dbReference type="ChEBI" id="CHEBI:33019"/>
        <dbReference type="ChEBI" id="CHEBI:61560"/>
        <dbReference type="ChEBI" id="CHEBI:173112"/>
        <dbReference type="EC" id="2.7.7.7"/>
    </reaction>
</comment>
<evidence type="ECO:0000256" key="6">
    <source>
        <dbReference type="ARBA" id="ARBA00022932"/>
    </source>
</evidence>
<dbReference type="PANTHER" id="PTHR34388:SF1">
    <property type="entry name" value="DNA POLYMERASE III SUBUNIT DELTA"/>
    <property type="match status" value="1"/>
</dbReference>
<dbReference type="RefSeq" id="WP_042803376.1">
    <property type="nucleotide sequence ID" value="NZ_AVSP01000004.1"/>
</dbReference>
<dbReference type="CDD" id="cd18138">
    <property type="entry name" value="HLD_clamp_pol_III_delta"/>
    <property type="match status" value="1"/>
</dbReference>
<evidence type="ECO:0000256" key="9">
    <source>
        <dbReference type="NCBIfam" id="TIGR01128"/>
    </source>
</evidence>
<evidence type="ECO:0000256" key="7">
    <source>
        <dbReference type="ARBA" id="ARBA00034754"/>
    </source>
</evidence>
<dbReference type="Pfam" id="PF14840">
    <property type="entry name" value="DNA_pol3_delt_C"/>
    <property type="match status" value="1"/>
</dbReference>
<dbReference type="InterPro" id="IPR010372">
    <property type="entry name" value="DNA_pol3_delta_N"/>
</dbReference>
<protein>
    <recommendedName>
        <fullName evidence="2 9">DNA polymerase III subunit delta</fullName>
        <ecNumber evidence="1 9">2.7.7.7</ecNumber>
    </recommendedName>
</protein>
<dbReference type="Proteomes" id="UP000054123">
    <property type="component" value="Unassembled WGS sequence"/>
</dbReference>
<dbReference type="EC" id="2.7.7.7" evidence="1 9"/>
<evidence type="ECO:0000256" key="2">
    <source>
        <dbReference type="ARBA" id="ARBA00017703"/>
    </source>
</evidence>
<evidence type="ECO:0000313" key="13">
    <source>
        <dbReference type="Proteomes" id="UP000054123"/>
    </source>
</evidence>
<dbReference type="Gene3D" id="3.40.50.300">
    <property type="entry name" value="P-loop containing nucleotide triphosphate hydrolases"/>
    <property type="match status" value="1"/>
</dbReference>
<evidence type="ECO:0000256" key="8">
    <source>
        <dbReference type="ARBA" id="ARBA00049244"/>
    </source>
</evidence>
<feature type="domain" description="DNA polymerase III delta N-terminal" evidence="10">
    <location>
        <begin position="21"/>
        <end position="139"/>
    </location>
</feature>
<dbReference type="GO" id="GO:0009360">
    <property type="term" value="C:DNA polymerase III complex"/>
    <property type="evidence" value="ECO:0007669"/>
    <property type="project" value="UniProtKB-UniRule"/>
</dbReference>
<dbReference type="EMBL" id="JANJ01000005">
    <property type="protein sequence ID" value="EXI62083.1"/>
    <property type="molecule type" value="Genomic_DNA"/>
</dbReference>
<dbReference type="SUPFAM" id="SSF52540">
    <property type="entry name" value="P-loop containing nucleoside triphosphate hydrolases"/>
    <property type="match status" value="1"/>
</dbReference>
<dbReference type="InterPro" id="IPR008921">
    <property type="entry name" value="DNA_pol3_clamp-load_cplx_C"/>
</dbReference>
<dbReference type="Pfam" id="PF06144">
    <property type="entry name" value="DNA_pol3_delta"/>
    <property type="match status" value="1"/>
</dbReference>
<gene>
    <name evidence="12" type="ORF">AK33_08230</name>
</gene>
<dbReference type="InterPro" id="IPR032780">
    <property type="entry name" value="DNA_pol3_delt_C"/>
</dbReference>
<sequence length="341" mass="39620">MQKIFPETIQFTLEKGLQPFYLLTGSDLLLVNESKDLIVQAARAQGFDEKQEVNINNETNWETLFESAQSIGLFFTRQIIVLNFPESPTTTQFKQLAEFCALSHSDLILIIQLPKFSKTMEKQAWFSQIEPQLMQINCQTPEIGKLPQWLSNRSKAMNLSLENEANQLLCYSYEGNLLALKQALQLLQLRFPDGKISLNRAQEIVEHSAQFTPFQWIDALFEGKIGRAQRILQHLQNEDVQAVVLLRIVQKELMILLEITRSPTPISSSNQPLFSGNLRQEFDRLKIWQNRRSFYTQVVQRLSYKKLYALIQQLAELERKVKQEFSDEIWQELARFSANFA</sequence>
<evidence type="ECO:0000256" key="5">
    <source>
        <dbReference type="ARBA" id="ARBA00022705"/>
    </source>
</evidence>
<dbReference type="InterPro" id="IPR027417">
    <property type="entry name" value="P-loop_NTPase"/>
</dbReference>
<dbReference type="GO" id="GO:0003887">
    <property type="term" value="F:DNA-directed DNA polymerase activity"/>
    <property type="evidence" value="ECO:0007669"/>
    <property type="project" value="UniProtKB-UniRule"/>
</dbReference>
<keyword evidence="13" id="KW-1185">Reference proteome</keyword>
<proteinExistence type="inferred from homology"/>
<evidence type="ECO:0000256" key="1">
    <source>
        <dbReference type="ARBA" id="ARBA00012417"/>
    </source>
</evidence>
<keyword evidence="4" id="KW-0548">Nucleotidyltransferase</keyword>
<name>A0A011LY08_9PAST</name>
<dbReference type="STRING" id="1122190.GCA_000621105_00501"/>
<dbReference type="OrthoDB" id="9770982at2"/>
<evidence type="ECO:0000259" key="10">
    <source>
        <dbReference type="Pfam" id="PF06144"/>
    </source>
</evidence>
<feature type="domain" description="DNA polymerase III subunit delta C-terminal" evidence="11">
    <location>
        <begin position="213"/>
        <end position="337"/>
    </location>
</feature>